<gene>
    <name evidence="2" type="ORF">NCTC13296_02019</name>
</gene>
<dbReference type="OrthoDB" id="4563543at2"/>
<sequence length="118" mass="12674">MTQDVEKRWNDPRTARKATGYAVGVIAVALALMGVAILWGTNSGQDCTDAAFAVCTDPARRILVFGPTLVLLLGGLGALLTAYRTWKRGGRWPIWQGAGWALLVLMVAYATISVRAVI</sequence>
<keyword evidence="1" id="KW-0812">Transmembrane</keyword>
<dbReference type="Proteomes" id="UP000254569">
    <property type="component" value="Unassembled WGS sequence"/>
</dbReference>
<protein>
    <submittedName>
        <fullName evidence="2">Uncharacterized protein</fullName>
    </submittedName>
</protein>
<evidence type="ECO:0000256" key="1">
    <source>
        <dbReference type="SAM" id="Phobius"/>
    </source>
</evidence>
<dbReference type="AlphaFoldDB" id="A0A379LZ54"/>
<dbReference type="EMBL" id="UGVI01000001">
    <property type="protein sequence ID" value="SUE15162.1"/>
    <property type="molecule type" value="Genomic_DNA"/>
</dbReference>
<name>A0A379LZ54_9NOCA</name>
<proteinExistence type="predicted"/>
<evidence type="ECO:0000313" key="3">
    <source>
        <dbReference type="Proteomes" id="UP000254569"/>
    </source>
</evidence>
<feature type="transmembrane region" description="Helical" evidence="1">
    <location>
        <begin position="94"/>
        <end position="112"/>
    </location>
</feature>
<feature type="transmembrane region" description="Helical" evidence="1">
    <location>
        <begin position="21"/>
        <end position="42"/>
    </location>
</feature>
<keyword evidence="1" id="KW-0472">Membrane</keyword>
<evidence type="ECO:0000313" key="2">
    <source>
        <dbReference type="EMBL" id="SUE15162.1"/>
    </source>
</evidence>
<organism evidence="2 3">
    <name type="scientific">Rhodococcus gordoniae</name>
    <dbReference type="NCBI Taxonomy" id="223392"/>
    <lineage>
        <taxon>Bacteria</taxon>
        <taxon>Bacillati</taxon>
        <taxon>Actinomycetota</taxon>
        <taxon>Actinomycetes</taxon>
        <taxon>Mycobacteriales</taxon>
        <taxon>Nocardiaceae</taxon>
        <taxon>Rhodococcus</taxon>
    </lineage>
</organism>
<dbReference type="RefSeq" id="WP_016931990.1">
    <property type="nucleotide sequence ID" value="NZ_CP101467.1"/>
</dbReference>
<accession>A0A379LZ54</accession>
<keyword evidence="3" id="KW-1185">Reference proteome</keyword>
<reference evidence="2 3" key="1">
    <citation type="submission" date="2018-06" db="EMBL/GenBank/DDBJ databases">
        <authorList>
            <consortium name="Pathogen Informatics"/>
            <person name="Doyle S."/>
        </authorList>
    </citation>
    <scope>NUCLEOTIDE SEQUENCE [LARGE SCALE GENOMIC DNA]</scope>
    <source>
        <strain evidence="2 3">NCTC13296</strain>
    </source>
</reference>
<keyword evidence="1" id="KW-1133">Transmembrane helix</keyword>
<feature type="transmembrane region" description="Helical" evidence="1">
    <location>
        <begin position="62"/>
        <end position="82"/>
    </location>
</feature>